<organism evidence="2 3">
    <name type="scientific">Hydrocarboniphaga effusa AP103</name>
    <dbReference type="NCBI Taxonomy" id="1172194"/>
    <lineage>
        <taxon>Bacteria</taxon>
        <taxon>Pseudomonadati</taxon>
        <taxon>Pseudomonadota</taxon>
        <taxon>Gammaproteobacteria</taxon>
        <taxon>Nevskiales</taxon>
        <taxon>Nevskiaceae</taxon>
        <taxon>Hydrocarboniphaga</taxon>
    </lineage>
</organism>
<evidence type="ECO:0000313" key="3">
    <source>
        <dbReference type="Proteomes" id="UP000003704"/>
    </source>
</evidence>
<dbReference type="SUPFAM" id="SSF53335">
    <property type="entry name" value="S-adenosyl-L-methionine-dependent methyltransferases"/>
    <property type="match status" value="1"/>
</dbReference>
<comment type="similarity">
    <text evidence="1">Belongs to the methyltransferase superfamily. RsmJ family.</text>
</comment>
<keyword evidence="1" id="KW-0698">rRNA processing</keyword>
<dbReference type="PANTHER" id="PTHR36112:SF1">
    <property type="entry name" value="RIBOSOMAL RNA SMALL SUBUNIT METHYLTRANSFERASE J"/>
    <property type="match status" value="1"/>
</dbReference>
<protein>
    <recommendedName>
        <fullName evidence="1">Ribosomal RNA small subunit methyltransferase J</fullName>
        <ecNumber evidence="1">2.1.1.242</ecNumber>
    </recommendedName>
    <alternativeName>
        <fullName evidence="1">16S rRNA m2G1516 methyltransferase</fullName>
    </alternativeName>
    <alternativeName>
        <fullName evidence="1">rRNA (guanine-N(2)-)-methyltransferase</fullName>
    </alternativeName>
</protein>
<dbReference type="PANTHER" id="PTHR36112">
    <property type="entry name" value="RIBOSOMAL RNA SMALL SUBUNIT METHYLTRANSFERASE J"/>
    <property type="match status" value="1"/>
</dbReference>
<gene>
    <name evidence="1" type="primary">rsmJ</name>
    <name evidence="2" type="ORF">WQQ_45630</name>
</gene>
<keyword evidence="1" id="KW-0949">S-adenosyl-L-methionine</keyword>
<dbReference type="OrthoDB" id="3191794at2"/>
<dbReference type="GO" id="GO:0005737">
    <property type="term" value="C:cytoplasm"/>
    <property type="evidence" value="ECO:0007669"/>
    <property type="project" value="UniProtKB-SubCell"/>
</dbReference>
<comment type="function">
    <text evidence="1">Specifically methylates the guanosine in position 1516 of 16S rRNA.</text>
</comment>
<keyword evidence="3" id="KW-1185">Reference proteome</keyword>
<dbReference type="Pfam" id="PF04445">
    <property type="entry name" value="SAM_MT"/>
    <property type="match status" value="1"/>
</dbReference>
<dbReference type="InterPro" id="IPR029063">
    <property type="entry name" value="SAM-dependent_MTases_sf"/>
</dbReference>
<dbReference type="GO" id="GO:0008990">
    <property type="term" value="F:rRNA (guanine-N2-)-methyltransferase activity"/>
    <property type="evidence" value="ECO:0007669"/>
    <property type="project" value="UniProtKB-UniRule"/>
</dbReference>
<keyword evidence="1" id="KW-0808">Transferase</keyword>
<feature type="binding site" evidence="1">
    <location>
        <begin position="91"/>
        <end position="92"/>
    </location>
    <ligand>
        <name>S-adenosyl-L-methionine</name>
        <dbReference type="ChEBI" id="CHEBI:59789"/>
    </ligand>
</feature>
<comment type="catalytic activity">
    <reaction evidence="1">
        <text>guanosine(1516) in 16S rRNA + S-adenosyl-L-methionine = N(2)-methylguanosine(1516) in 16S rRNA + S-adenosyl-L-homocysteine + H(+)</text>
        <dbReference type="Rhea" id="RHEA:43220"/>
        <dbReference type="Rhea" id="RHEA-COMP:10412"/>
        <dbReference type="Rhea" id="RHEA-COMP:10413"/>
        <dbReference type="ChEBI" id="CHEBI:15378"/>
        <dbReference type="ChEBI" id="CHEBI:57856"/>
        <dbReference type="ChEBI" id="CHEBI:59789"/>
        <dbReference type="ChEBI" id="CHEBI:74269"/>
        <dbReference type="ChEBI" id="CHEBI:74481"/>
        <dbReference type="EC" id="2.1.1.242"/>
    </reaction>
</comment>
<keyword evidence="1" id="KW-0489">Methyltransferase</keyword>
<keyword evidence="1" id="KW-0963">Cytoplasm</keyword>
<dbReference type="EC" id="2.1.1.242" evidence="1"/>
<dbReference type="Proteomes" id="UP000003704">
    <property type="component" value="Unassembled WGS sequence"/>
</dbReference>
<comment type="caution">
    <text evidence="1">Lacks conserved residue(s) required for the propagation of feature annotation.</text>
</comment>
<dbReference type="CDD" id="cd02440">
    <property type="entry name" value="AdoMet_MTases"/>
    <property type="match status" value="1"/>
</dbReference>
<evidence type="ECO:0000256" key="1">
    <source>
        <dbReference type="HAMAP-Rule" id="MF_01523"/>
    </source>
</evidence>
<comment type="subcellular location">
    <subcellularLocation>
        <location evidence="1">Cytoplasm</location>
    </subcellularLocation>
</comment>
<reference evidence="2 3" key="1">
    <citation type="journal article" date="2012" name="J. Bacteriol.">
        <title>Genome Sequence of n-Alkane-Degrading Hydrocarboniphaga effusa Strain AP103T (ATCC BAA-332T).</title>
        <authorList>
            <person name="Chang H.K."/>
            <person name="Zylstra G.J."/>
            <person name="Chae J.C."/>
        </authorList>
    </citation>
    <scope>NUCLEOTIDE SEQUENCE [LARGE SCALE GENOMIC DNA]</scope>
    <source>
        <strain evidence="2 3">AP103</strain>
    </source>
</reference>
<dbReference type="EMBL" id="AKGD01000004">
    <property type="protein sequence ID" value="EIT68128.1"/>
    <property type="molecule type" value="Genomic_DNA"/>
</dbReference>
<name>I8T358_9GAMM</name>
<feature type="binding site" evidence="1">
    <location>
        <position position="146"/>
    </location>
    <ligand>
        <name>S-adenosyl-L-methionine</name>
        <dbReference type="ChEBI" id="CHEBI:59789"/>
    </ligand>
</feature>
<dbReference type="HAMAP" id="MF_01523">
    <property type="entry name" value="16SrRNA_methyltr_J"/>
    <property type="match status" value="1"/>
</dbReference>
<dbReference type="AlphaFoldDB" id="I8T358"/>
<feature type="binding site" evidence="1">
    <location>
        <begin position="75"/>
        <end position="76"/>
    </location>
    <ligand>
        <name>S-adenosyl-L-methionine</name>
        <dbReference type="ChEBI" id="CHEBI:59789"/>
    </ligand>
</feature>
<accession>I8T358</accession>
<dbReference type="InterPro" id="IPR007536">
    <property type="entry name" value="16SrRNA_methylTrfase_J"/>
</dbReference>
<dbReference type="RefSeq" id="WP_007187498.1">
    <property type="nucleotide sequence ID" value="NZ_AKGD01000004.1"/>
</dbReference>
<dbReference type="Gene3D" id="3.40.50.150">
    <property type="entry name" value="Vaccinia Virus protein VP39"/>
    <property type="match status" value="1"/>
</dbReference>
<dbReference type="STRING" id="1172194.WQQ_45630"/>
<comment type="caution">
    <text evidence="2">The sequence shown here is derived from an EMBL/GenBank/DDBJ whole genome shotgun (WGS) entry which is preliminary data.</text>
</comment>
<sequence length="224" mass="24895">MAETRNVSFELEAGAQGLRLRALHRPEWEPLCIDWLSADVRRRILAGRKQLLPRALGLHKKADVLIADATAGLGRDGFTLAALGARVILVERHPFVIELLRDALARASTCDEKWAIAACARVEIVQADAREWLRHCPHALDGVHLDPMYPEDGKTALPQKGMQMLRELTDGDDDSAELLRAAMASGAARVAVKRPTKAPWLDERQPNADVVGTQARYDIYLNRR</sequence>
<evidence type="ECO:0000313" key="2">
    <source>
        <dbReference type="EMBL" id="EIT68128.1"/>
    </source>
</evidence>
<dbReference type="PATRIC" id="fig|1172194.4.peg.4425"/>
<proteinExistence type="inferred from homology"/>